<dbReference type="PANTHER" id="PTHR23065:SF7">
    <property type="entry name" value="NOSTRIN, ISOFORM H"/>
    <property type="match status" value="1"/>
</dbReference>
<keyword evidence="6" id="KW-0206">Cytoskeleton</keyword>
<dbReference type="InterPro" id="IPR001060">
    <property type="entry name" value="FCH_dom"/>
</dbReference>
<evidence type="ECO:0000313" key="12">
    <source>
        <dbReference type="EMBL" id="EDO43872.1"/>
    </source>
</evidence>
<dbReference type="HOGENOM" id="CLU_027170_1_0_1"/>
<evidence type="ECO:0000256" key="8">
    <source>
        <dbReference type="PROSITE-ProRule" id="PRU01077"/>
    </source>
</evidence>
<proteinExistence type="predicted"/>
<dbReference type="SUPFAM" id="SSF103657">
    <property type="entry name" value="BAR/IMD domain-like"/>
    <property type="match status" value="1"/>
</dbReference>
<evidence type="ECO:0008006" key="14">
    <source>
        <dbReference type="Google" id="ProtNLM"/>
    </source>
</evidence>
<feature type="domain" description="F-BAR" evidence="11">
    <location>
        <begin position="2"/>
        <end position="264"/>
    </location>
</feature>
<dbReference type="eggNOG" id="KOG4429">
    <property type="taxonomic scope" value="Eukaryota"/>
</dbReference>
<evidence type="ECO:0000256" key="4">
    <source>
        <dbReference type="ARBA" id="ARBA00022553"/>
    </source>
</evidence>
<dbReference type="Gene3D" id="1.20.1270.60">
    <property type="entry name" value="Arfaptin homology (AH) domain/BAR domain"/>
    <property type="match status" value="1"/>
</dbReference>
<dbReference type="KEGG" id="nve:5515820"/>
<dbReference type="InterPro" id="IPR035656">
    <property type="entry name" value="Nostrin_SH3"/>
</dbReference>
<keyword evidence="4" id="KW-0597">Phosphoprotein</keyword>
<evidence type="ECO:0000256" key="1">
    <source>
        <dbReference type="ARBA" id="ARBA00004245"/>
    </source>
</evidence>
<dbReference type="Gene3D" id="2.30.30.40">
    <property type="entry name" value="SH3 Domains"/>
    <property type="match status" value="1"/>
</dbReference>
<keyword evidence="5 8" id="KW-0175">Coiled coil</keyword>
<dbReference type="InterPro" id="IPR027267">
    <property type="entry name" value="AH/BAR_dom_sf"/>
</dbReference>
<name>A7RXM7_NEMVE</name>
<dbReference type="Pfam" id="PF00018">
    <property type="entry name" value="SH3_1"/>
    <property type="match status" value="1"/>
</dbReference>
<organism evidence="12 13">
    <name type="scientific">Nematostella vectensis</name>
    <name type="common">Starlet sea anemone</name>
    <dbReference type="NCBI Taxonomy" id="45351"/>
    <lineage>
        <taxon>Eukaryota</taxon>
        <taxon>Metazoa</taxon>
        <taxon>Cnidaria</taxon>
        <taxon>Anthozoa</taxon>
        <taxon>Hexacorallia</taxon>
        <taxon>Actiniaria</taxon>
        <taxon>Edwardsiidae</taxon>
        <taxon>Nematostella</taxon>
    </lineage>
</organism>
<evidence type="ECO:0000259" key="10">
    <source>
        <dbReference type="PROSITE" id="PS50002"/>
    </source>
</evidence>
<dbReference type="AlphaFoldDB" id="A7RXM7"/>
<evidence type="ECO:0000256" key="3">
    <source>
        <dbReference type="ARBA" id="ARBA00022490"/>
    </source>
</evidence>
<evidence type="ECO:0000256" key="5">
    <source>
        <dbReference type="ARBA" id="ARBA00023054"/>
    </source>
</evidence>
<dbReference type="Pfam" id="PF25610">
    <property type="entry name" value="HR1_TOCA"/>
    <property type="match status" value="1"/>
</dbReference>
<dbReference type="GO" id="GO:0005737">
    <property type="term" value="C:cytoplasm"/>
    <property type="evidence" value="ECO:0000318"/>
    <property type="project" value="GO_Central"/>
</dbReference>
<evidence type="ECO:0000313" key="13">
    <source>
        <dbReference type="Proteomes" id="UP000001593"/>
    </source>
</evidence>
<accession>A7RXM7</accession>
<dbReference type="FunFam" id="2.30.30.40:FF:000072">
    <property type="entry name" value="Unconventional Myosin IB"/>
    <property type="match status" value="1"/>
</dbReference>
<dbReference type="GO" id="GO:0043226">
    <property type="term" value="C:organelle"/>
    <property type="evidence" value="ECO:0007669"/>
    <property type="project" value="UniProtKB-ARBA"/>
</dbReference>
<dbReference type="OMA" id="HRLARFQ"/>
<dbReference type="EMBL" id="DS469550">
    <property type="protein sequence ID" value="EDO43872.1"/>
    <property type="molecule type" value="Genomic_DNA"/>
</dbReference>
<evidence type="ECO:0000256" key="2">
    <source>
        <dbReference type="ARBA" id="ARBA00022443"/>
    </source>
</evidence>
<evidence type="ECO:0000256" key="7">
    <source>
        <dbReference type="PROSITE-ProRule" id="PRU00192"/>
    </source>
</evidence>
<dbReference type="SUPFAM" id="SSF50044">
    <property type="entry name" value="SH3-domain"/>
    <property type="match status" value="1"/>
</dbReference>
<dbReference type="PROSITE" id="PS50002">
    <property type="entry name" value="SH3"/>
    <property type="match status" value="1"/>
</dbReference>
<dbReference type="PhylomeDB" id="A7RXM7"/>
<dbReference type="PRINTS" id="PR00499">
    <property type="entry name" value="P67PHOX"/>
</dbReference>
<feature type="region of interest" description="Disordered" evidence="9">
    <location>
        <begin position="134"/>
        <end position="165"/>
    </location>
</feature>
<dbReference type="OrthoDB" id="28357at2759"/>
<keyword evidence="2 7" id="KW-0728">SH3 domain</keyword>
<evidence type="ECO:0000256" key="6">
    <source>
        <dbReference type="ARBA" id="ARBA00023212"/>
    </source>
</evidence>
<dbReference type="PANTHER" id="PTHR23065">
    <property type="entry name" value="PROLINE-SERINE-THREONINE PHOSPHATASE INTERACTING PROTEIN 1"/>
    <property type="match status" value="1"/>
</dbReference>
<reference evidence="12 13" key="1">
    <citation type="journal article" date="2007" name="Science">
        <title>Sea anemone genome reveals ancestral eumetazoan gene repertoire and genomic organization.</title>
        <authorList>
            <person name="Putnam N.H."/>
            <person name="Srivastava M."/>
            <person name="Hellsten U."/>
            <person name="Dirks B."/>
            <person name="Chapman J."/>
            <person name="Salamov A."/>
            <person name="Terry A."/>
            <person name="Shapiro H."/>
            <person name="Lindquist E."/>
            <person name="Kapitonov V.V."/>
            <person name="Jurka J."/>
            <person name="Genikhovich G."/>
            <person name="Grigoriev I.V."/>
            <person name="Lucas S.M."/>
            <person name="Steele R.E."/>
            <person name="Finnerty J.R."/>
            <person name="Technau U."/>
            <person name="Martindale M.Q."/>
            <person name="Rokhsar D.S."/>
        </authorList>
    </citation>
    <scope>NUCLEOTIDE SEQUENCE [LARGE SCALE GENOMIC DNA]</scope>
    <source>
        <strain evidence="13">CH2 X CH6</strain>
    </source>
</reference>
<evidence type="ECO:0000256" key="9">
    <source>
        <dbReference type="SAM" id="MobiDB-lite"/>
    </source>
</evidence>
<dbReference type="Gene3D" id="6.10.140.470">
    <property type="match status" value="1"/>
</dbReference>
<dbReference type="InterPro" id="IPR001452">
    <property type="entry name" value="SH3_domain"/>
</dbReference>
<feature type="compositionally biased region" description="Basic and acidic residues" evidence="9">
    <location>
        <begin position="143"/>
        <end position="165"/>
    </location>
</feature>
<keyword evidence="3" id="KW-0963">Cytoplasm</keyword>
<dbReference type="GO" id="GO:0005886">
    <property type="term" value="C:plasma membrane"/>
    <property type="evidence" value="ECO:0000318"/>
    <property type="project" value="GO_Central"/>
</dbReference>
<dbReference type="SMART" id="SM00326">
    <property type="entry name" value="SH3"/>
    <property type="match status" value="1"/>
</dbReference>
<dbReference type="Proteomes" id="UP000001593">
    <property type="component" value="Unassembled WGS sequence"/>
</dbReference>
<dbReference type="InterPro" id="IPR036028">
    <property type="entry name" value="SH3-like_dom_sf"/>
</dbReference>
<dbReference type="PRINTS" id="PR00452">
    <property type="entry name" value="SH3DOMAIN"/>
</dbReference>
<dbReference type="Pfam" id="PF00611">
    <property type="entry name" value="FCH"/>
    <property type="match status" value="1"/>
</dbReference>
<sequence>MTRFEESFWEQKGYEELRKSCRQGSDFCKEIAAIFNERSKIELSYADSLSKLSVKAQKLLAKDVVGTLKSSWEKISWNIESEADIHRTLANQLHGEAAKQIKAFVETQSKTRKPVEVEVEKAYKNFSDRLSDSLKKKGASHSKSKEVETLHDQMEDTKQGKGKAVSDKDITKLEAKIKKGMESAIKSDKDYREMYMKTERTRLEWEATMSKYCQTCEKLEEERVGHLKDMFSLYGNMLAAVIPELQQVYESIQHEASQISPKEDVNTIADVKGSPRGPSEQTLYDCYEEDLENNFNFERRKEALNAKIKILASELEKEKKAKTGVVNLMDTYSATPEYCNQETQNDVAMQITHVNAVIDSLQASSYKLQCSLAKLTGNSQPQHPLMDYITSTRDKQGTVQSTLRKPLDLVKSPGGYESDDQLDDEFDDFQPDGTVLCQCKAIYDYQATQSDELTIHPGDIITVTARLDNGWWQGDLNNQQGIFPASYVEEI</sequence>
<dbReference type="PROSITE" id="PS51741">
    <property type="entry name" value="F_BAR"/>
    <property type="match status" value="1"/>
</dbReference>
<dbReference type="InParanoid" id="A7RXM7"/>
<dbReference type="SMART" id="SM00055">
    <property type="entry name" value="FCH"/>
    <property type="match status" value="1"/>
</dbReference>
<gene>
    <name evidence="12" type="ORF">NEMVEDRAFT_v1g163904</name>
</gene>
<feature type="domain" description="SH3" evidence="10">
    <location>
        <begin position="434"/>
        <end position="491"/>
    </location>
</feature>
<evidence type="ECO:0000259" key="11">
    <source>
        <dbReference type="PROSITE" id="PS51741"/>
    </source>
</evidence>
<dbReference type="InterPro" id="IPR057870">
    <property type="entry name" value="HR1_TOCA"/>
</dbReference>
<protein>
    <recommendedName>
        <fullName evidence="14">Nostrin</fullName>
    </recommendedName>
</protein>
<dbReference type="InterPro" id="IPR031160">
    <property type="entry name" value="F_BAR_dom"/>
</dbReference>
<dbReference type="CDD" id="cd07658">
    <property type="entry name" value="F-BAR_NOSTRIN"/>
    <property type="match status" value="1"/>
</dbReference>
<keyword evidence="13" id="KW-1185">Reference proteome</keyword>
<comment type="subcellular location">
    <subcellularLocation>
        <location evidence="1">Cytoplasm</location>
        <location evidence="1">Cytoskeleton</location>
    </subcellularLocation>
</comment>
<dbReference type="CDD" id="cd11823">
    <property type="entry name" value="SH3_Nostrin"/>
    <property type="match status" value="1"/>
</dbReference>